<dbReference type="EMBL" id="FMYK01000001">
    <property type="protein sequence ID" value="SDB88029.1"/>
    <property type="molecule type" value="Genomic_DNA"/>
</dbReference>
<dbReference type="AlphaFoldDB" id="A0A1G6H189"/>
<feature type="compositionally biased region" description="Basic and acidic residues" evidence="10">
    <location>
        <begin position="1186"/>
        <end position="1203"/>
    </location>
</feature>
<dbReference type="GO" id="GO:0006260">
    <property type="term" value="P:DNA replication"/>
    <property type="evidence" value="ECO:0007669"/>
    <property type="project" value="UniProtKB-KW"/>
</dbReference>
<keyword evidence="13" id="KW-1185">Reference proteome</keyword>
<keyword evidence="6" id="KW-0548">Nucleotidyltransferase</keyword>
<dbReference type="InterPro" id="IPR048472">
    <property type="entry name" value="DNA_pol_IIIA_C"/>
</dbReference>
<gene>
    <name evidence="12" type="ORF">SAMN05421749_101650</name>
</gene>
<evidence type="ECO:0000256" key="8">
    <source>
        <dbReference type="ARBA" id="ARBA00022932"/>
    </source>
</evidence>
<dbReference type="InterPro" id="IPR041931">
    <property type="entry name" value="DNA_pol3_alpha_thumb_dom"/>
</dbReference>
<proteinExistence type="predicted"/>
<dbReference type="InterPro" id="IPR016195">
    <property type="entry name" value="Pol/histidinol_Pase-like"/>
</dbReference>
<dbReference type="InterPro" id="IPR049821">
    <property type="entry name" value="PolIIIA_DnaE1_PHP"/>
</dbReference>
<dbReference type="Proteomes" id="UP000242317">
    <property type="component" value="Unassembled WGS sequence"/>
</dbReference>
<dbReference type="SUPFAM" id="SSF89550">
    <property type="entry name" value="PHP domain-like"/>
    <property type="match status" value="1"/>
</dbReference>
<keyword evidence="4" id="KW-0963">Cytoplasm</keyword>
<evidence type="ECO:0000256" key="9">
    <source>
        <dbReference type="ARBA" id="ARBA00049244"/>
    </source>
</evidence>
<evidence type="ECO:0000256" key="4">
    <source>
        <dbReference type="ARBA" id="ARBA00022490"/>
    </source>
</evidence>
<dbReference type="CDD" id="cd07433">
    <property type="entry name" value="PHP_PolIIIA_DnaE1"/>
    <property type="match status" value="1"/>
</dbReference>
<dbReference type="NCBIfam" id="TIGR00594">
    <property type="entry name" value="polc"/>
    <property type="match status" value="1"/>
</dbReference>
<keyword evidence="8" id="KW-0239">DNA-directed DNA polymerase</keyword>
<evidence type="ECO:0000256" key="7">
    <source>
        <dbReference type="ARBA" id="ARBA00022705"/>
    </source>
</evidence>
<dbReference type="Gene3D" id="1.10.150.870">
    <property type="match status" value="1"/>
</dbReference>
<evidence type="ECO:0000256" key="2">
    <source>
        <dbReference type="ARBA" id="ARBA00012417"/>
    </source>
</evidence>
<dbReference type="Pfam" id="PF07733">
    <property type="entry name" value="DNA_pol3_alpha"/>
    <property type="match status" value="1"/>
</dbReference>
<dbReference type="GO" id="GO:0003887">
    <property type="term" value="F:DNA-directed DNA polymerase activity"/>
    <property type="evidence" value="ECO:0007669"/>
    <property type="project" value="UniProtKB-KW"/>
</dbReference>
<protein>
    <recommendedName>
        <fullName evidence="3">DNA polymerase III subunit alpha</fullName>
        <ecNumber evidence="2">2.7.7.7</ecNumber>
    </recommendedName>
</protein>
<dbReference type="Gene3D" id="1.10.10.1600">
    <property type="entry name" value="Bacterial DNA polymerase III alpha subunit, thumb domain"/>
    <property type="match status" value="1"/>
</dbReference>
<dbReference type="InterPro" id="IPR011708">
    <property type="entry name" value="DNA_pol3_alpha_NTPase_dom"/>
</dbReference>
<name>A0A1G6H189_9GAMM</name>
<dbReference type="FunFam" id="1.10.150.870:FF:000001">
    <property type="entry name" value="DNA polymerase III subunit alpha"/>
    <property type="match status" value="1"/>
</dbReference>
<reference evidence="13" key="1">
    <citation type="submission" date="2016-09" db="EMBL/GenBank/DDBJ databases">
        <authorList>
            <person name="Varghese N."/>
            <person name="Submissions S."/>
        </authorList>
    </citation>
    <scope>NUCLEOTIDE SEQUENCE [LARGE SCALE GENOMIC DNA]</scope>
    <source>
        <strain evidence="13">ANC 3699</strain>
    </source>
</reference>
<dbReference type="GO" id="GO:0008408">
    <property type="term" value="F:3'-5' exonuclease activity"/>
    <property type="evidence" value="ECO:0007669"/>
    <property type="project" value="InterPro"/>
</dbReference>
<evidence type="ECO:0000313" key="12">
    <source>
        <dbReference type="EMBL" id="SDB88029.1"/>
    </source>
</evidence>
<comment type="catalytic activity">
    <reaction evidence="9">
        <text>DNA(n) + a 2'-deoxyribonucleoside 5'-triphosphate = DNA(n+1) + diphosphate</text>
        <dbReference type="Rhea" id="RHEA:22508"/>
        <dbReference type="Rhea" id="RHEA-COMP:17339"/>
        <dbReference type="Rhea" id="RHEA-COMP:17340"/>
        <dbReference type="ChEBI" id="CHEBI:33019"/>
        <dbReference type="ChEBI" id="CHEBI:61560"/>
        <dbReference type="ChEBI" id="CHEBI:173112"/>
        <dbReference type="EC" id="2.7.7.7"/>
    </reaction>
</comment>
<evidence type="ECO:0000256" key="10">
    <source>
        <dbReference type="SAM" id="MobiDB-lite"/>
    </source>
</evidence>
<dbReference type="InterPro" id="IPR040982">
    <property type="entry name" value="DNA_pol3_finger"/>
</dbReference>
<dbReference type="InterPro" id="IPR004805">
    <property type="entry name" value="DnaE2/DnaE/PolC"/>
</dbReference>
<dbReference type="Pfam" id="PF14579">
    <property type="entry name" value="HHH_6"/>
    <property type="match status" value="1"/>
</dbReference>
<dbReference type="Pfam" id="PF02811">
    <property type="entry name" value="PHP"/>
    <property type="match status" value="1"/>
</dbReference>
<evidence type="ECO:0000256" key="5">
    <source>
        <dbReference type="ARBA" id="ARBA00022679"/>
    </source>
</evidence>
<accession>A0A1G6H189</accession>
<dbReference type="NCBIfam" id="NF004226">
    <property type="entry name" value="PRK05673.1"/>
    <property type="match status" value="1"/>
</dbReference>
<dbReference type="GO" id="GO:0005737">
    <property type="term" value="C:cytoplasm"/>
    <property type="evidence" value="ECO:0007669"/>
    <property type="project" value="UniProtKB-SubCell"/>
</dbReference>
<dbReference type="InterPro" id="IPR004013">
    <property type="entry name" value="PHP_dom"/>
</dbReference>
<dbReference type="Gene3D" id="3.20.20.140">
    <property type="entry name" value="Metal-dependent hydrolases"/>
    <property type="match status" value="1"/>
</dbReference>
<feature type="domain" description="Polymerase/histidinol phosphatase N-terminal" evidence="11">
    <location>
        <begin position="5"/>
        <end position="72"/>
    </location>
</feature>
<dbReference type="CDD" id="cd04485">
    <property type="entry name" value="DnaE_OBF"/>
    <property type="match status" value="1"/>
</dbReference>
<dbReference type="PANTHER" id="PTHR32294">
    <property type="entry name" value="DNA POLYMERASE III SUBUNIT ALPHA"/>
    <property type="match status" value="1"/>
</dbReference>
<organism evidence="12 13">
    <name type="scientific">Acinetobacter marinus</name>
    <dbReference type="NCBI Taxonomy" id="281375"/>
    <lineage>
        <taxon>Bacteria</taxon>
        <taxon>Pseudomonadati</taxon>
        <taxon>Pseudomonadota</taxon>
        <taxon>Gammaproteobacteria</taxon>
        <taxon>Moraxellales</taxon>
        <taxon>Moraxellaceae</taxon>
        <taxon>Acinetobacter</taxon>
    </lineage>
</organism>
<dbReference type="PANTHER" id="PTHR32294:SF0">
    <property type="entry name" value="DNA POLYMERASE III SUBUNIT ALPHA"/>
    <property type="match status" value="1"/>
</dbReference>
<evidence type="ECO:0000313" key="13">
    <source>
        <dbReference type="Proteomes" id="UP000242317"/>
    </source>
</evidence>
<dbReference type="SMART" id="SM00481">
    <property type="entry name" value="POLIIIAc"/>
    <property type="match status" value="1"/>
</dbReference>
<dbReference type="EC" id="2.7.7.7" evidence="2"/>
<keyword evidence="7" id="KW-0235">DNA replication</keyword>
<dbReference type="InterPro" id="IPR003141">
    <property type="entry name" value="Pol/His_phosphatase_N"/>
</dbReference>
<dbReference type="Pfam" id="PF17657">
    <property type="entry name" value="DNA_pol3_finger"/>
    <property type="match status" value="1"/>
</dbReference>
<feature type="region of interest" description="Disordered" evidence="10">
    <location>
        <begin position="1162"/>
        <end position="1203"/>
    </location>
</feature>
<comment type="subcellular location">
    <subcellularLocation>
        <location evidence="1">Cytoplasm</location>
    </subcellularLocation>
</comment>
<evidence type="ECO:0000256" key="6">
    <source>
        <dbReference type="ARBA" id="ARBA00022695"/>
    </source>
</evidence>
<dbReference type="Pfam" id="PF20914">
    <property type="entry name" value="DNA_pol_IIIA_C"/>
    <property type="match status" value="1"/>
</dbReference>
<sequence length="1203" mass="135726">MMQFVHLGIHSEYSITDSIIRIPDLVKAAAEDKMPALALTDLSNMHAAVKFYNACLKHGIKPIFGSDLRLGEENQRVQLLAMNQAGWLNLTELVSKGFTDGLKLDIPTVQPEWICQQSDGLIALLGIHSDVGQALCSSNPDKAEPLIDAWKNAFGDRVYLAISRVGLPNEELFIQQALQLAQKYQIGVVAHNDLRFIKQSDFEAHEARVCIAEGYVLGDDRRPQNYTDQQYFKSNAEMQTLFADLPNALTNSYLIAQRCTVNLTLGKNYLPDYPIPPEHTIDSYFRHVSEQGLIERLALLYPENERDESWAEIDKKYHDRLTYEIDIILKMGFPGYFLIVMDFIGWAKNNGVPVGPGRGSGAGSLVAYSLKITDLDPLRYELLFERFLNPERVSMPDFDIDFCIAGRDRVIEYVSRHYGRDAVSQIATFGTMAAKGAIRDVARVLGKSYGLADRISKLVPTKPLGVDLKTALEMEAELKDMVTNPANPEYDDASEIWDMALKLEGITRNTGKHAGGVLISPGKITDFSAISCEADGTGRVSQFDKDDVEAVGLVKFDFLGLRNLTVIEDALTHINARLPESERIILEQIALDDKAAYEVFADGNTTAVFQFESVGMKRMLKEARPSQFEEIIAFVSLYRPGPMDLIPDFIHRMHGGSFEYLHPLLEDILKPTYGIMVYQEQVMQAAQVCAGYTLGGADLLRRAMGKKKPEEMVKQRQIFLKGAATKDIDEVKANEIFDYMEKFAGYGFNKSHAAAYALVAYHTAWLKAHYPAEFMAAVMSSEMQNTDNVVFLIDDCRSNDLTVLPPSINMSDYRFKASDPKTIVYGLGAIKGVGEQAMQSVIDSRVAQGEYQDLFDFCHRIDLKKINKRTLEALIRAGALDCLGEERAILMENLPEAVQAAEQARNNRESGIMDLFGEVEQVQRKPLKPIKPWSDEVRLKGEKDTLGLYLTGHPIDVYKDELKRFIPNTLNNLSTTRRGQTTVIAGLIIDVAHFPNRTMITLDDGTARFEISTNRERFERYKEFFQNETVVVIEGEIYEREGFDRPLGRLSKAFNLNQIREKRAQAIHLRFHEDQLSADFANDLLTAIEPFCQQANAVHIPIKLQLENHFATYELQLGEAWQVTPTDDLMLKLRDHLGKEHIRVEYQVKSKAAQVVKPKYQVIDEPPPPPSHLQQNRQINEGELDGMLRSDDAFEYSEDMRYS</sequence>
<evidence type="ECO:0000256" key="1">
    <source>
        <dbReference type="ARBA" id="ARBA00004496"/>
    </source>
</evidence>
<evidence type="ECO:0000256" key="3">
    <source>
        <dbReference type="ARBA" id="ARBA00019114"/>
    </source>
</evidence>
<keyword evidence="5" id="KW-0808">Transferase</keyword>
<dbReference type="InterPro" id="IPR029460">
    <property type="entry name" value="DNAPol_HHH"/>
</dbReference>
<evidence type="ECO:0000259" key="11">
    <source>
        <dbReference type="SMART" id="SM00481"/>
    </source>
</evidence>